<reference evidence="2 3" key="1">
    <citation type="journal article" date="2016" name="Int. J. Syst. Evol. Microbiol.">
        <title>Description of Comamonas sediminis sp. nov., isolated from lagoon sediments.</title>
        <authorList>
            <person name="Subhash Y."/>
            <person name="Bang J.J."/>
            <person name="You T.H."/>
            <person name="Lee S.S."/>
        </authorList>
    </citation>
    <scope>NUCLEOTIDE SEQUENCE [LARGE SCALE GENOMIC DNA]</scope>
    <source>
        <strain evidence="2 3">JCM 31169</strain>
    </source>
</reference>
<comment type="caution">
    <text evidence="2">The sequence shown here is derived from an EMBL/GenBank/DDBJ whole genome shotgun (WGS) entry which is preliminary data.</text>
</comment>
<feature type="transmembrane region" description="Helical" evidence="1">
    <location>
        <begin position="30"/>
        <end position="47"/>
    </location>
</feature>
<name>A0ABV4AY06_9BURK</name>
<accession>A0ABV4AY06</accession>
<keyword evidence="3" id="KW-1185">Reference proteome</keyword>
<keyword evidence="1" id="KW-1133">Transmembrane helix</keyword>
<dbReference type="Proteomes" id="UP001562178">
    <property type="component" value="Unassembled WGS sequence"/>
</dbReference>
<evidence type="ECO:0000313" key="2">
    <source>
        <dbReference type="EMBL" id="MEY2250103.1"/>
    </source>
</evidence>
<evidence type="ECO:0000313" key="3">
    <source>
        <dbReference type="Proteomes" id="UP001562178"/>
    </source>
</evidence>
<protein>
    <submittedName>
        <fullName evidence="2">Uncharacterized protein</fullName>
    </submittedName>
</protein>
<keyword evidence="1" id="KW-0812">Transmembrane</keyword>
<dbReference type="EMBL" id="JBGBDC010000001">
    <property type="protein sequence ID" value="MEY2250103.1"/>
    <property type="molecule type" value="Genomic_DNA"/>
</dbReference>
<gene>
    <name evidence="2" type="ORF">AB7A72_03715</name>
</gene>
<proteinExistence type="predicted"/>
<dbReference type="RefSeq" id="WP_369459038.1">
    <property type="nucleotide sequence ID" value="NZ_JBGBDC010000001.1"/>
</dbReference>
<organism evidence="2 3">
    <name type="scientific">Comamonas sediminis</name>
    <dbReference type="NCBI Taxonomy" id="1783360"/>
    <lineage>
        <taxon>Bacteria</taxon>
        <taxon>Pseudomonadati</taxon>
        <taxon>Pseudomonadota</taxon>
        <taxon>Betaproteobacteria</taxon>
        <taxon>Burkholderiales</taxon>
        <taxon>Comamonadaceae</taxon>
        <taxon>Comamonas</taxon>
    </lineage>
</organism>
<keyword evidence="1" id="KW-0472">Membrane</keyword>
<sequence>MDQQSLSKLARFKAWHTRTWSAGWIGKAKIIVLWYMVIMLCAAILLGEKRMPTDGTLVSSDTEVVTRQVLTTSNGARAIAQRTLHDVYDLAQQKPQLQSVRMEFVMSSAGVKDQYGNPIKEDKPMGKFEWSAGELAEARKYRAFHLWADDRTITLYGAMLKQMPSGHLLRDY</sequence>
<evidence type="ECO:0000256" key="1">
    <source>
        <dbReference type="SAM" id="Phobius"/>
    </source>
</evidence>